<dbReference type="InterPro" id="IPR051126">
    <property type="entry name" value="Thiosulfate_sulfurtransferase"/>
</dbReference>
<dbReference type="InterPro" id="IPR036873">
    <property type="entry name" value="Rhodanese-like_dom_sf"/>
</dbReference>
<comment type="catalytic activity">
    <reaction evidence="3">
        <text>thiosulfate + hydrogen cyanide = thiocyanate + sulfite + 2 H(+)</text>
        <dbReference type="Rhea" id="RHEA:16881"/>
        <dbReference type="ChEBI" id="CHEBI:15378"/>
        <dbReference type="ChEBI" id="CHEBI:17359"/>
        <dbReference type="ChEBI" id="CHEBI:18022"/>
        <dbReference type="ChEBI" id="CHEBI:18407"/>
        <dbReference type="ChEBI" id="CHEBI:33542"/>
        <dbReference type="EC" id="2.8.1.1"/>
    </reaction>
</comment>
<accession>A0A1E5L5G3</accession>
<dbReference type="PANTHER" id="PTHR43855:SF1">
    <property type="entry name" value="THIOSULFATE SULFURTRANSFERASE"/>
    <property type="match status" value="1"/>
</dbReference>
<keyword evidence="2" id="KW-0677">Repeat</keyword>
<feature type="signal peptide" evidence="4">
    <location>
        <begin position="1"/>
        <end position="20"/>
    </location>
</feature>
<reference evidence="6 7" key="1">
    <citation type="submission" date="2016-09" db="EMBL/GenBank/DDBJ databases">
        <title>Desulfuribacillus arsenicus sp. nov., an obligately anaerobic, dissimilatory arsenic- and antimonate-reducing bacterium isolated from anoxic sediments.</title>
        <authorList>
            <person name="Abin C.A."/>
            <person name="Hollibaugh J.T."/>
        </authorList>
    </citation>
    <scope>NUCLEOTIDE SEQUENCE [LARGE SCALE GENOMIC DNA]</scope>
    <source>
        <strain evidence="6 7">MLFW-2</strain>
    </source>
</reference>
<dbReference type="GO" id="GO:0004792">
    <property type="term" value="F:thiosulfate-cyanide sulfurtransferase activity"/>
    <property type="evidence" value="ECO:0007669"/>
    <property type="project" value="UniProtKB-EC"/>
</dbReference>
<dbReference type="AlphaFoldDB" id="A0A1E5L5G3"/>
<evidence type="ECO:0000259" key="5">
    <source>
        <dbReference type="PROSITE" id="PS50206"/>
    </source>
</evidence>
<dbReference type="PROSITE" id="PS50206">
    <property type="entry name" value="RHODANESE_3"/>
    <property type="match status" value="2"/>
</dbReference>
<dbReference type="EC" id="2.8.1.1" evidence="1"/>
<keyword evidence="4" id="KW-0732">Signal</keyword>
<evidence type="ECO:0000256" key="1">
    <source>
        <dbReference type="ARBA" id="ARBA00012245"/>
    </source>
</evidence>
<dbReference type="PANTHER" id="PTHR43855">
    <property type="entry name" value="THIOSULFATE SULFURTRANSFERASE"/>
    <property type="match status" value="1"/>
</dbReference>
<dbReference type="InterPro" id="IPR001307">
    <property type="entry name" value="Thiosulphate_STrfase_CS"/>
</dbReference>
<dbReference type="RefSeq" id="WP_069702187.1">
    <property type="nucleotide sequence ID" value="NZ_MJAT01000022.1"/>
</dbReference>
<dbReference type="EMBL" id="MJAT01000022">
    <property type="protein sequence ID" value="OEH85361.1"/>
    <property type="molecule type" value="Genomic_DNA"/>
</dbReference>
<dbReference type="InterPro" id="IPR001763">
    <property type="entry name" value="Rhodanese-like_dom"/>
</dbReference>
<name>A0A1E5L5G3_9FIRM</name>
<gene>
    <name evidence="6" type="ORF">BHU72_04515</name>
</gene>
<proteinExistence type="predicted"/>
<dbReference type="SMART" id="SM00450">
    <property type="entry name" value="RHOD"/>
    <property type="match status" value="2"/>
</dbReference>
<dbReference type="Pfam" id="PF00581">
    <property type="entry name" value="Rhodanese"/>
    <property type="match status" value="2"/>
</dbReference>
<dbReference type="Gene3D" id="3.40.250.10">
    <property type="entry name" value="Rhodanese-like domain"/>
    <property type="match status" value="2"/>
</dbReference>
<keyword evidence="6" id="KW-0808">Transferase</keyword>
<feature type="chain" id="PRO_5039067305" description="thiosulfate sulfurtransferase" evidence="4">
    <location>
        <begin position="21"/>
        <end position="306"/>
    </location>
</feature>
<feature type="domain" description="Rhodanese" evidence="5">
    <location>
        <begin position="193"/>
        <end position="305"/>
    </location>
</feature>
<dbReference type="PROSITE" id="PS51257">
    <property type="entry name" value="PROKAR_LIPOPROTEIN"/>
    <property type="match status" value="1"/>
</dbReference>
<organism evidence="6 7">
    <name type="scientific">Desulfuribacillus stibiiarsenatis</name>
    <dbReference type="NCBI Taxonomy" id="1390249"/>
    <lineage>
        <taxon>Bacteria</taxon>
        <taxon>Bacillati</taxon>
        <taxon>Bacillota</taxon>
        <taxon>Desulfuribacillia</taxon>
        <taxon>Desulfuribacillales</taxon>
        <taxon>Desulfuribacillaceae</taxon>
        <taxon>Desulfuribacillus</taxon>
    </lineage>
</organism>
<dbReference type="SUPFAM" id="SSF52821">
    <property type="entry name" value="Rhodanese/Cell cycle control phosphatase"/>
    <property type="match status" value="2"/>
</dbReference>
<dbReference type="PROSITE" id="PS00380">
    <property type="entry name" value="RHODANESE_1"/>
    <property type="match status" value="1"/>
</dbReference>
<evidence type="ECO:0000313" key="7">
    <source>
        <dbReference type="Proteomes" id="UP000095255"/>
    </source>
</evidence>
<sequence>MKKQHLLLSFIILLAVMLVACGTTPKAPDAGSVAQSNDYLVNVQWLNENLNTNNLLLLDARGPESFEQGHIPGAIPVKWQQFAKMDGAPGDTDWGTVLNAPELSAKLSELGIDQNKTIIVYADPNGWGEDGRIVWMLRMAGLTNSKMLSGGWPAWNDAKFEVSKDATTPVASNFQVASLDLDSLATTDWLSTNLDNVVILDTRNAKEFEGATDFGEKRGGHIPGAINIPFKDFFNNDGTIKTATEVEDIMKAKQIDKNSEIVTYCTAGIRSAHMTMILEMAGYQNVKNYDASIYEWAANDALPMNK</sequence>
<evidence type="ECO:0000256" key="3">
    <source>
        <dbReference type="ARBA" id="ARBA00047549"/>
    </source>
</evidence>
<evidence type="ECO:0000256" key="4">
    <source>
        <dbReference type="SAM" id="SignalP"/>
    </source>
</evidence>
<protein>
    <recommendedName>
        <fullName evidence="1">thiosulfate sulfurtransferase</fullName>
        <ecNumber evidence="1">2.8.1.1</ecNumber>
    </recommendedName>
</protein>
<evidence type="ECO:0000256" key="2">
    <source>
        <dbReference type="ARBA" id="ARBA00022737"/>
    </source>
</evidence>
<dbReference type="STRING" id="1390249.BHU72_04515"/>
<evidence type="ECO:0000313" key="6">
    <source>
        <dbReference type="EMBL" id="OEH85361.1"/>
    </source>
</evidence>
<dbReference type="CDD" id="cd01449">
    <property type="entry name" value="TST_Repeat_2"/>
    <property type="match status" value="1"/>
</dbReference>
<dbReference type="OrthoDB" id="9770030at2"/>
<feature type="domain" description="Rhodanese" evidence="5">
    <location>
        <begin position="51"/>
        <end position="164"/>
    </location>
</feature>
<comment type="caution">
    <text evidence="6">The sequence shown here is derived from an EMBL/GenBank/DDBJ whole genome shotgun (WGS) entry which is preliminary data.</text>
</comment>
<dbReference type="Proteomes" id="UP000095255">
    <property type="component" value="Unassembled WGS sequence"/>
</dbReference>
<keyword evidence="7" id="KW-1185">Reference proteome</keyword>